<dbReference type="Proteomes" id="UP000219688">
    <property type="component" value="Unassembled WGS sequence"/>
</dbReference>
<organism evidence="1 2">
    <name type="scientific">Ornithinimicrobium cerasi</name>
    <dbReference type="NCBI Taxonomy" id="2248773"/>
    <lineage>
        <taxon>Bacteria</taxon>
        <taxon>Bacillati</taxon>
        <taxon>Actinomycetota</taxon>
        <taxon>Actinomycetes</taxon>
        <taxon>Micrococcales</taxon>
        <taxon>Ornithinimicrobiaceae</taxon>
        <taxon>Ornithinimicrobium</taxon>
    </lineage>
</organism>
<dbReference type="CDD" id="cd07812">
    <property type="entry name" value="SRPBCC"/>
    <property type="match status" value="1"/>
</dbReference>
<dbReference type="InterPro" id="IPR023393">
    <property type="entry name" value="START-like_dom_sf"/>
</dbReference>
<reference evidence="2" key="1">
    <citation type="submission" date="2017-08" db="EMBL/GenBank/DDBJ databases">
        <authorList>
            <person name="Varghese N."/>
            <person name="Submissions S."/>
        </authorList>
    </citation>
    <scope>NUCLEOTIDE SEQUENCE [LARGE SCALE GENOMIC DNA]</scope>
    <source>
        <strain evidence="2">USBA17B2</strain>
    </source>
</reference>
<dbReference type="InterPro" id="IPR019587">
    <property type="entry name" value="Polyketide_cyclase/dehydratase"/>
</dbReference>
<gene>
    <name evidence="1" type="ORF">SAMN05421879_101205</name>
</gene>
<name>A0A285VFZ5_9MICO</name>
<protein>
    <submittedName>
        <fullName evidence="1">Polyketide cyclase / dehydrase and lipid transport</fullName>
    </submittedName>
</protein>
<dbReference type="Pfam" id="PF10604">
    <property type="entry name" value="Polyketide_cyc2"/>
    <property type="match status" value="1"/>
</dbReference>
<evidence type="ECO:0000313" key="1">
    <source>
        <dbReference type="EMBL" id="SOC51471.1"/>
    </source>
</evidence>
<evidence type="ECO:0000313" key="2">
    <source>
        <dbReference type="Proteomes" id="UP000219688"/>
    </source>
</evidence>
<keyword evidence="2" id="KW-1185">Reference proteome</keyword>
<dbReference type="AlphaFoldDB" id="A0A285VFZ5"/>
<dbReference type="Gene3D" id="3.30.530.20">
    <property type="match status" value="1"/>
</dbReference>
<proteinExistence type="predicted"/>
<dbReference type="SUPFAM" id="SSF55961">
    <property type="entry name" value="Bet v1-like"/>
    <property type="match status" value="1"/>
</dbReference>
<sequence>MSVNRRVIAAPPEAVFDVLANGWLFPSWVVGASRMRGVDAHWPAVGARMHHSVGAWPALIDDNTSLLEWDPPRRAVMQARLWPVGEATVQLDVAPHGSGGCEVTITEEPSSGPMAWVPDPLAEIPIKMRNNETLRRLAFLAEGRAS</sequence>
<dbReference type="RefSeq" id="WP_097186429.1">
    <property type="nucleotide sequence ID" value="NZ_OBQK01000001.1"/>
</dbReference>
<dbReference type="EMBL" id="OBQK01000001">
    <property type="protein sequence ID" value="SOC51471.1"/>
    <property type="molecule type" value="Genomic_DNA"/>
</dbReference>
<accession>A0A285VFZ5</accession>